<evidence type="ECO:0000313" key="4">
    <source>
        <dbReference type="EMBL" id="OGZ01848.1"/>
    </source>
</evidence>
<evidence type="ECO:0000259" key="3">
    <source>
        <dbReference type="PROSITE" id="PS51841"/>
    </source>
</evidence>
<protein>
    <recommendedName>
        <fullName evidence="3">LTD domain-containing protein</fullName>
    </recommendedName>
</protein>
<feature type="compositionally biased region" description="Pro residues" evidence="1">
    <location>
        <begin position="327"/>
        <end position="345"/>
    </location>
</feature>
<feature type="domain" description="LTD" evidence="3">
    <location>
        <begin position="337"/>
        <end position="473"/>
    </location>
</feature>
<evidence type="ECO:0000256" key="2">
    <source>
        <dbReference type="SAM" id="Phobius"/>
    </source>
</evidence>
<evidence type="ECO:0000313" key="5">
    <source>
        <dbReference type="Proteomes" id="UP000178495"/>
    </source>
</evidence>
<feature type="region of interest" description="Disordered" evidence="1">
    <location>
        <begin position="327"/>
        <end position="348"/>
    </location>
</feature>
<dbReference type="PROSITE" id="PS51841">
    <property type="entry name" value="LTD"/>
    <property type="match status" value="1"/>
</dbReference>
<feature type="compositionally biased region" description="Polar residues" evidence="1">
    <location>
        <begin position="92"/>
        <end position="103"/>
    </location>
</feature>
<dbReference type="Proteomes" id="UP000178495">
    <property type="component" value="Unassembled WGS sequence"/>
</dbReference>
<reference evidence="4 5" key="1">
    <citation type="journal article" date="2016" name="Nat. Commun.">
        <title>Thousands of microbial genomes shed light on interconnected biogeochemical processes in an aquifer system.</title>
        <authorList>
            <person name="Anantharaman K."/>
            <person name="Brown C.T."/>
            <person name="Hug L.A."/>
            <person name="Sharon I."/>
            <person name="Castelle C.J."/>
            <person name="Probst A.J."/>
            <person name="Thomas B.C."/>
            <person name="Singh A."/>
            <person name="Wilkins M.J."/>
            <person name="Karaoz U."/>
            <person name="Brodie E.L."/>
            <person name="Williams K.H."/>
            <person name="Hubbard S.S."/>
            <person name="Banfield J.F."/>
        </authorList>
    </citation>
    <scope>NUCLEOTIDE SEQUENCE [LARGE SCALE GENOMIC DNA]</scope>
</reference>
<keyword evidence="2" id="KW-1133">Transmembrane helix</keyword>
<gene>
    <name evidence="4" type="ORF">A3A43_03285</name>
</gene>
<organism evidence="4 5">
    <name type="scientific">Candidatus Liptonbacteria bacterium RIFCSPLOWO2_01_FULL_56_20</name>
    <dbReference type="NCBI Taxonomy" id="1798652"/>
    <lineage>
        <taxon>Bacteria</taxon>
        <taxon>Candidatus Liptoniibacteriota</taxon>
    </lineage>
</organism>
<dbReference type="Gene3D" id="2.60.40.1260">
    <property type="entry name" value="Lamin Tail domain"/>
    <property type="match status" value="1"/>
</dbReference>
<dbReference type="InterPro" id="IPR001322">
    <property type="entry name" value="Lamin_tail_dom"/>
</dbReference>
<name>A0A1G2CN22_9BACT</name>
<keyword evidence="2" id="KW-0472">Membrane</keyword>
<evidence type="ECO:0000256" key="1">
    <source>
        <dbReference type="SAM" id="MobiDB-lite"/>
    </source>
</evidence>
<comment type="caution">
    <text evidence="4">The sequence shown here is derived from an EMBL/GenBank/DDBJ whole genome shotgun (WGS) entry which is preliminary data.</text>
</comment>
<dbReference type="AlphaFoldDB" id="A0A1G2CN22"/>
<dbReference type="Pfam" id="PF00932">
    <property type="entry name" value="LTD"/>
    <property type="match status" value="2"/>
</dbReference>
<proteinExistence type="predicted"/>
<keyword evidence="2" id="KW-0812">Transmembrane</keyword>
<sequence length="493" mass="51181">MEQAVNEESGLRRGAAGVPFLIAVGITLALGAGVVFGRASMGQDGNIFGQTASLVSQTLGDIFYPEKEVPDFEIDLREEASAGQDVLETSLAGDSSGSKGAETSSKDPAAGRVTGNVLQPAAARATLSDASATTDIAVASSSPSAGAARAVAPAPQNIPVACDFAAGGTPNHAVLINEIAWMGTQTSASDEWMELKNNSGEDLALAGWQLMDADGDIKISFDETGLFPRGGLYLLERTDDGSVPNVPADKIYSGSLSNSGAWLKLFDNHCAFIDEIAAADGWPAGDRAARLTLERDVRSFGWHSSAIAGGTPKSPNDDRIPAVAFVPPPAPVPASAPPPQEPPPASSGRALISEIMAGSDAGASYEFVELYNPGSGPLDLTGWSVKKKSSTGAESSLVVASRFEGKVIPAQHYFLLANEGGYTGAVLPDVVWPSSYSLAYTNNAVLLYDAQGAVVEEVNWAEIPRNQSYTRGSWSESQFSLTANPTPENASGN</sequence>
<dbReference type="EMBL" id="MHLC01000002">
    <property type="protein sequence ID" value="OGZ01848.1"/>
    <property type="molecule type" value="Genomic_DNA"/>
</dbReference>
<dbReference type="STRING" id="1798652.A3A43_03285"/>
<dbReference type="SUPFAM" id="SSF74853">
    <property type="entry name" value="Lamin A/C globular tail domain"/>
    <property type="match status" value="2"/>
</dbReference>
<feature type="transmembrane region" description="Helical" evidence="2">
    <location>
        <begin position="16"/>
        <end position="36"/>
    </location>
</feature>
<dbReference type="InterPro" id="IPR036415">
    <property type="entry name" value="Lamin_tail_dom_sf"/>
</dbReference>
<accession>A0A1G2CN22</accession>
<feature type="region of interest" description="Disordered" evidence="1">
    <location>
        <begin position="89"/>
        <end position="113"/>
    </location>
</feature>